<dbReference type="InterPro" id="IPR012976">
    <property type="entry name" value="NOSIC"/>
</dbReference>
<evidence type="ECO:0000256" key="4">
    <source>
        <dbReference type="ARBA" id="ARBA00023242"/>
    </source>
</evidence>
<dbReference type="FunFam" id="1.10.246.90:FF:000001">
    <property type="entry name" value="Nucleolar protein 56"/>
    <property type="match status" value="1"/>
</dbReference>
<dbReference type="InterPro" id="IPR036070">
    <property type="entry name" value="Nop_dom_sf"/>
</dbReference>
<dbReference type="OMA" id="PDNYMFA"/>
<dbReference type="GO" id="GO:0030515">
    <property type="term" value="F:snoRNA binding"/>
    <property type="evidence" value="ECO:0007669"/>
    <property type="project" value="InterPro"/>
</dbReference>
<comment type="similarity">
    <text evidence="2">Belongs to the NOP5/NOP56 family.</text>
</comment>
<dbReference type="FunFam" id="1.10.287.4070:FF:000002">
    <property type="entry name" value="Nucleolar protein 56"/>
    <property type="match status" value="1"/>
</dbReference>
<comment type="subcellular location">
    <subcellularLocation>
        <location evidence="1">Nucleus</location>
        <location evidence="1">Nucleolus</location>
    </subcellularLocation>
</comment>
<dbReference type="Pfam" id="PF08156">
    <property type="entry name" value="NOP5NT"/>
    <property type="match status" value="1"/>
</dbReference>
<evidence type="ECO:0000313" key="9">
    <source>
        <dbReference type="Proteomes" id="UP000751190"/>
    </source>
</evidence>
<dbReference type="Gene3D" id="1.10.287.4070">
    <property type="match status" value="1"/>
</dbReference>
<evidence type="ECO:0000256" key="1">
    <source>
        <dbReference type="ARBA" id="ARBA00004604"/>
    </source>
</evidence>
<dbReference type="GO" id="GO:0032040">
    <property type="term" value="C:small-subunit processome"/>
    <property type="evidence" value="ECO:0007669"/>
    <property type="project" value="InterPro"/>
</dbReference>
<dbReference type="GO" id="GO:0031428">
    <property type="term" value="C:box C/D methylation guide snoRNP complex"/>
    <property type="evidence" value="ECO:0007669"/>
    <property type="project" value="InterPro"/>
</dbReference>
<evidence type="ECO:0000259" key="7">
    <source>
        <dbReference type="PROSITE" id="PS51358"/>
    </source>
</evidence>
<keyword evidence="3" id="KW-0690">Ribosome biogenesis</keyword>
<sequence>MAEVRYLLFESASGYALVERKGSEEIGVQSEEAQRTLTDFGRFSQICSIKAFLPFTSAENALANINDISEGLMTDELREFLESNLGKALKGGKEKVKFALGVADSKIGGTVQESTGIPCVCNDLVQELLRGVRAHFAKLVKGLRDGDAEKAQLGLGHAYSRSKVKFDVNRTDKHIIQAIALLDLLEKDINTFAMRVREWYSWHFPELSKVITDNYLYAKAAQFIQRRESLTPERVVELGATLVDAEKASLVYEAAKTSMGMDISDIDLLNIHTFALRVSKLAEYRKSLAEYLHSKMEACAPNLQALIGDSVGARLISHAGSLTSLSKYPASTVQILGAEKALFRALKTKGNTPKYGLIFHSTFIGRAGAKNKGRISRYLANKCSIASRIDAFSETPTSKFGERLKDQVEERLRFYDTGETPRKNLDVMKEVMAELASDEEAAAAEPNAAKKGKKDKKDKEAKGGGCGGR</sequence>
<dbReference type="SUPFAM" id="SSF89124">
    <property type="entry name" value="Nop domain"/>
    <property type="match status" value="1"/>
</dbReference>
<accession>A0A8J5X9Y3</accession>
<dbReference type="SMART" id="SM00931">
    <property type="entry name" value="NOSIC"/>
    <property type="match status" value="1"/>
</dbReference>
<dbReference type="AlphaFoldDB" id="A0A8J5X9Y3"/>
<dbReference type="Pfam" id="PF01798">
    <property type="entry name" value="Nop"/>
    <property type="match status" value="1"/>
</dbReference>
<comment type="caution">
    <text evidence="8">The sequence shown here is derived from an EMBL/GenBank/DDBJ whole genome shotgun (WGS) entry which is preliminary data.</text>
</comment>
<name>A0A8J5X9Y3_DIALT</name>
<reference evidence="8" key="1">
    <citation type="submission" date="2021-05" db="EMBL/GenBank/DDBJ databases">
        <title>The genome of the haptophyte Pavlova lutheri (Diacronema luteri, Pavlovales) - a model for lipid biosynthesis in eukaryotic algae.</title>
        <authorList>
            <person name="Hulatt C.J."/>
            <person name="Posewitz M.C."/>
        </authorList>
    </citation>
    <scope>NUCLEOTIDE SEQUENCE</scope>
    <source>
        <strain evidence="8">NIVA-4/92</strain>
    </source>
</reference>
<dbReference type="PANTHER" id="PTHR10894:SF0">
    <property type="entry name" value="NUCLEOLAR PROTEIN 56"/>
    <property type="match status" value="1"/>
</dbReference>
<dbReference type="InterPro" id="IPR012974">
    <property type="entry name" value="NOP58/56_N"/>
</dbReference>
<organism evidence="8 9">
    <name type="scientific">Diacronema lutheri</name>
    <name type="common">Unicellular marine alga</name>
    <name type="synonym">Monochrysis lutheri</name>
    <dbReference type="NCBI Taxonomy" id="2081491"/>
    <lineage>
        <taxon>Eukaryota</taxon>
        <taxon>Haptista</taxon>
        <taxon>Haptophyta</taxon>
        <taxon>Pavlovophyceae</taxon>
        <taxon>Pavlovales</taxon>
        <taxon>Pavlovaceae</taxon>
        <taxon>Diacronema</taxon>
    </lineage>
</organism>
<dbReference type="InterPro" id="IPR002687">
    <property type="entry name" value="Nop_dom"/>
</dbReference>
<dbReference type="GO" id="GO:0042254">
    <property type="term" value="P:ribosome biogenesis"/>
    <property type="evidence" value="ECO:0007669"/>
    <property type="project" value="UniProtKB-KW"/>
</dbReference>
<dbReference type="Proteomes" id="UP000751190">
    <property type="component" value="Unassembled WGS sequence"/>
</dbReference>
<dbReference type="EMBL" id="JAGTXO010000041">
    <property type="protein sequence ID" value="KAG8459357.1"/>
    <property type="molecule type" value="Genomic_DNA"/>
</dbReference>
<evidence type="ECO:0000256" key="3">
    <source>
        <dbReference type="ARBA" id="ARBA00022517"/>
    </source>
</evidence>
<dbReference type="PANTHER" id="PTHR10894">
    <property type="entry name" value="NUCLEOLAR PROTEIN 5 NUCLEOLAR PROTEIN NOP5 NOP58"/>
    <property type="match status" value="1"/>
</dbReference>
<evidence type="ECO:0000256" key="2">
    <source>
        <dbReference type="ARBA" id="ARBA00009211"/>
    </source>
</evidence>
<evidence type="ECO:0000256" key="5">
    <source>
        <dbReference type="ARBA" id="ARBA00040742"/>
    </source>
</evidence>
<dbReference type="InterPro" id="IPR045056">
    <property type="entry name" value="Nop56/Nop58"/>
</dbReference>
<protein>
    <recommendedName>
        <fullName evidence="5">Nucleolar protein 56</fullName>
    </recommendedName>
</protein>
<evidence type="ECO:0000256" key="6">
    <source>
        <dbReference type="SAM" id="MobiDB-lite"/>
    </source>
</evidence>
<proteinExistence type="inferred from homology"/>
<gene>
    <name evidence="8" type="ORF">KFE25_012993</name>
</gene>
<keyword evidence="4" id="KW-0539">Nucleus</keyword>
<dbReference type="OrthoDB" id="6780543at2759"/>
<dbReference type="Gene3D" id="1.10.246.90">
    <property type="entry name" value="Nop domain"/>
    <property type="match status" value="1"/>
</dbReference>
<feature type="region of interest" description="Disordered" evidence="6">
    <location>
        <begin position="437"/>
        <end position="469"/>
    </location>
</feature>
<keyword evidence="9" id="KW-1185">Reference proteome</keyword>
<dbReference type="PROSITE" id="PS51358">
    <property type="entry name" value="NOP"/>
    <property type="match status" value="1"/>
</dbReference>
<evidence type="ECO:0000313" key="8">
    <source>
        <dbReference type="EMBL" id="KAG8459357.1"/>
    </source>
</evidence>
<dbReference type="InterPro" id="IPR042239">
    <property type="entry name" value="Nop_C"/>
</dbReference>
<feature type="domain" description="Nop" evidence="7">
    <location>
        <begin position="299"/>
        <end position="417"/>
    </location>
</feature>